<dbReference type="SUPFAM" id="SSF55945">
    <property type="entry name" value="TATA-box binding protein-like"/>
    <property type="match status" value="1"/>
</dbReference>
<keyword evidence="6" id="KW-0456">Lyase</keyword>
<sequence length="312" mass="36033">MDFKSVEYGENKVILKDAKNFNIKQVFECGQCFRWERTESGSYIGVAFGKVIELAQEGHDVIIYNTNKEDFENIWVDYFDLERDYSKVKEALSWDETLKSAVEFGYGIRILNQDPFELVISFIISARNSIPVISKTIKKISERWGEPIEYKGNTYYSFPTPESLSKASIDDIRETGASFRSKYIWDTTKNIYNCELAKKGILDAPEEDIVEILEKYDLEKITNMDADGCHKGLQEFMGVGAKVADCIMLFSMKKSSAFPVDVWVKRAMMHFYGADDASLNKIRIFARERFGEYSGFAQQYLFYYARENGIKI</sequence>
<dbReference type="InterPro" id="IPR012904">
    <property type="entry name" value="OGG_N"/>
</dbReference>
<dbReference type="InterPro" id="IPR052054">
    <property type="entry name" value="Oxidative_DNA_repair_enzyme"/>
</dbReference>
<evidence type="ECO:0000259" key="10">
    <source>
        <dbReference type="SMART" id="SM00478"/>
    </source>
</evidence>
<evidence type="ECO:0000256" key="9">
    <source>
        <dbReference type="ARBA" id="ARBA00044632"/>
    </source>
</evidence>
<dbReference type="EC" id="4.2.99.18" evidence="2"/>
<gene>
    <name evidence="11" type="ordered locus">CPF_2577</name>
</gene>
<dbReference type="Proteomes" id="UP000001823">
    <property type="component" value="Chromosome"/>
</dbReference>
<dbReference type="GO" id="GO:0140078">
    <property type="term" value="F:class I DNA-(apurinic or apyrimidinic site) endonuclease activity"/>
    <property type="evidence" value="ECO:0007669"/>
    <property type="project" value="UniProtKB-EC"/>
</dbReference>
<evidence type="ECO:0000256" key="2">
    <source>
        <dbReference type="ARBA" id="ARBA00012720"/>
    </source>
</evidence>
<dbReference type="PANTHER" id="PTHR10242:SF2">
    <property type="entry name" value="N-GLYCOSYLASE_DNA LYASE"/>
    <property type="match status" value="1"/>
</dbReference>
<dbReference type="RefSeq" id="WP_003454265.1">
    <property type="nucleotide sequence ID" value="NC_008261.1"/>
</dbReference>
<evidence type="ECO:0000256" key="8">
    <source>
        <dbReference type="ARBA" id="ARBA00023295"/>
    </source>
</evidence>
<dbReference type="SMART" id="SM00478">
    <property type="entry name" value="ENDO3c"/>
    <property type="match status" value="1"/>
</dbReference>
<dbReference type="eggNOG" id="COG0122">
    <property type="taxonomic scope" value="Bacteria"/>
</dbReference>
<evidence type="ECO:0000256" key="4">
    <source>
        <dbReference type="ARBA" id="ARBA00022801"/>
    </source>
</evidence>
<evidence type="ECO:0000256" key="3">
    <source>
        <dbReference type="ARBA" id="ARBA00022763"/>
    </source>
</evidence>
<dbReference type="GeneID" id="93001144"/>
<dbReference type="KEGG" id="cpf:CPF_2577"/>
<dbReference type="Pfam" id="PF07934">
    <property type="entry name" value="OGG_N"/>
    <property type="match status" value="1"/>
</dbReference>
<dbReference type="Gene3D" id="3.30.310.260">
    <property type="match status" value="1"/>
</dbReference>
<dbReference type="InterPro" id="IPR023170">
    <property type="entry name" value="HhH_base_excis_C"/>
</dbReference>
<dbReference type="PANTHER" id="PTHR10242">
    <property type="entry name" value="8-OXOGUANINE DNA GLYCOSYLASE"/>
    <property type="match status" value="1"/>
</dbReference>
<reference evidence="11 12" key="1">
    <citation type="journal article" date="2006" name="Genome Res.">
        <title>Skewed genomic variability in strains of the toxigenic bacterial pathogen, Clostridium perfringens.</title>
        <authorList>
            <person name="Myers G.S."/>
            <person name="Rasko D.A."/>
            <person name="Cheung J.K."/>
            <person name="Ravel J."/>
            <person name="Seshadri R."/>
            <person name="Deboy R.T."/>
            <person name="Ren Q."/>
            <person name="Varga J."/>
            <person name="Awad M.M."/>
            <person name="Brinkac L.M."/>
            <person name="Daugherty S.C."/>
            <person name="Haft D.H."/>
            <person name="Dodson R.J."/>
            <person name="Madupu R."/>
            <person name="Nelson W.C."/>
            <person name="Rosovitz M.J."/>
            <person name="Sullivan S.A."/>
            <person name="Khouri H."/>
            <person name="Dimitrov G.I."/>
            <person name="Watkins K.L."/>
            <person name="Mulligan S."/>
            <person name="Benton J."/>
            <person name="Radune D."/>
            <person name="Fisher D.J."/>
            <person name="Atkins H.S."/>
            <person name="Hiscox T."/>
            <person name="Jost B.H."/>
            <person name="Billington S.J."/>
            <person name="Songer J.G."/>
            <person name="McClane B.A."/>
            <person name="Titball R.W."/>
            <person name="Rood J.I."/>
            <person name="Melville S.B."/>
            <person name="Paulsen I.T."/>
        </authorList>
    </citation>
    <scope>NUCLEOTIDE SEQUENCE [LARGE SCALE GENOMIC DNA]</scope>
    <source>
        <strain evidence="12">ATCC 13124 / DSM 756 / JCM 1290 / NCIMB 6125 / NCTC 8237 / S 107 / Type A</strain>
    </source>
</reference>
<comment type="similarity">
    <text evidence="1">Belongs to the type-1 OGG1 family.</text>
</comment>
<keyword evidence="8" id="KW-0326">Glycosidase</keyword>
<evidence type="ECO:0000256" key="1">
    <source>
        <dbReference type="ARBA" id="ARBA00010679"/>
    </source>
</evidence>
<feature type="domain" description="HhH-GPD" evidence="10">
    <location>
        <begin position="124"/>
        <end position="306"/>
    </location>
</feature>
<keyword evidence="12" id="KW-1185">Reference proteome</keyword>
<protein>
    <recommendedName>
        <fullName evidence="2">DNA-(apurinic or apyrimidinic site) lyase</fullName>
        <ecNumber evidence="2">4.2.99.18</ecNumber>
    </recommendedName>
</protein>
<dbReference type="PaxDb" id="195103-CPF_2577"/>
<dbReference type="EMBL" id="CP000246">
    <property type="protein sequence ID" value="ABG83365.1"/>
    <property type="molecule type" value="Genomic_DNA"/>
</dbReference>
<evidence type="ECO:0000313" key="12">
    <source>
        <dbReference type="Proteomes" id="UP000001823"/>
    </source>
</evidence>
<dbReference type="HOGENOM" id="CLU_027543_3_0_9"/>
<comment type="catalytic activity">
    <reaction evidence="9">
        <text>2'-deoxyribonucleotide-(2'-deoxyribose 5'-phosphate)-2'-deoxyribonucleotide-DNA = a 3'-end 2'-deoxyribonucleotide-(2,3-dehydro-2,3-deoxyribose 5'-phosphate)-DNA + a 5'-end 5'-phospho-2'-deoxyribonucleoside-DNA + H(+)</text>
        <dbReference type="Rhea" id="RHEA:66592"/>
        <dbReference type="Rhea" id="RHEA-COMP:13180"/>
        <dbReference type="Rhea" id="RHEA-COMP:16897"/>
        <dbReference type="Rhea" id="RHEA-COMP:17067"/>
        <dbReference type="ChEBI" id="CHEBI:15378"/>
        <dbReference type="ChEBI" id="CHEBI:136412"/>
        <dbReference type="ChEBI" id="CHEBI:157695"/>
        <dbReference type="ChEBI" id="CHEBI:167181"/>
        <dbReference type="EC" id="4.2.99.18"/>
    </reaction>
</comment>
<evidence type="ECO:0000256" key="6">
    <source>
        <dbReference type="ARBA" id="ARBA00023239"/>
    </source>
</evidence>
<organism evidence="11 12">
    <name type="scientific">Clostridium perfringens (strain ATCC 13124 / DSM 756 / JCM 1290 / NCIMB 6125 / NCTC 8237 / Type A)</name>
    <dbReference type="NCBI Taxonomy" id="195103"/>
    <lineage>
        <taxon>Bacteria</taxon>
        <taxon>Bacillati</taxon>
        <taxon>Bacillota</taxon>
        <taxon>Clostridia</taxon>
        <taxon>Eubacteriales</taxon>
        <taxon>Clostridiaceae</taxon>
        <taxon>Clostridium</taxon>
    </lineage>
</organism>
<keyword evidence="4" id="KW-0378">Hydrolase</keyword>
<dbReference type="InterPro" id="IPR003265">
    <property type="entry name" value="HhH-GPD_domain"/>
</dbReference>
<dbReference type="Pfam" id="PF00730">
    <property type="entry name" value="HhH-GPD"/>
    <property type="match status" value="1"/>
</dbReference>
<dbReference type="Gene3D" id="1.10.1670.10">
    <property type="entry name" value="Helix-hairpin-Helix base-excision DNA repair enzymes (C-terminal)"/>
    <property type="match status" value="1"/>
</dbReference>
<keyword evidence="5" id="KW-0234">DNA repair</keyword>
<dbReference type="SUPFAM" id="SSF48150">
    <property type="entry name" value="DNA-glycosylase"/>
    <property type="match status" value="1"/>
</dbReference>
<evidence type="ECO:0000313" key="11">
    <source>
        <dbReference type="EMBL" id="ABG83365.1"/>
    </source>
</evidence>
<keyword evidence="7" id="KW-0511">Multifunctional enzyme</keyword>
<evidence type="ECO:0000256" key="7">
    <source>
        <dbReference type="ARBA" id="ARBA00023268"/>
    </source>
</evidence>
<dbReference type="GO" id="GO:0003684">
    <property type="term" value="F:damaged DNA binding"/>
    <property type="evidence" value="ECO:0007669"/>
    <property type="project" value="InterPro"/>
</dbReference>
<dbReference type="GO" id="GO:0006289">
    <property type="term" value="P:nucleotide-excision repair"/>
    <property type="evidence" value="ECO:0007669"/>
    <property type="project" value="InterPro"/>
</dbReference>
<dbReference type="Gene3D" id="1.10.340.30">
    <property type="entry name" value="Hypothetical protein, domain 2"/>
    <property type="match status" value="1"/>
</dbReference>
<keyword evidence="3" id="KW-0227">DNA damage</keyword>
<dbReference type="GO" id="GO:0008534">
    <property type="term" value="F:oxidized purine nucleobase lesion DNA N-glycosylase activity"/>
    <property type="evidence" value="ECO:0007669"/>
    <property type="project" value="InterPro"/>
</dbReference>
<evidence type="ECO:0000256" key="5">
    <source>
        <dbReference type="ARBA" id="ARBA00023204"/>
    </source>
</evidence>
<accession>A0A0H2YQU1</accession>
<dbReference type="InterPro" id="IPR011257">
    <property type="entry name" value="DNA_glycosylase"/>
</dbReference>
<name>A0A0H2YQU1_CLOP1</name>
<dbReference type="CDD" id="cd00056">
    <property type="entry name" value="ENDO3c"/>
    <property type="match status" value="1"/>
</dbReference>
<dbReference type="AlphaFoldDB" id="A0A0H2YQU1"/>
<proteinExistence type="inferred from homology"/>
<dbReference type="STRING" id="195103.CPF_2577"/>
<dbReference type="GO" id="GO:0006284">
    <property type="term" value="P:base-excision repair"/>
    <property type="evidence" value="ECO:0007669"/>
    <property type="project" value="InterPro"/>
</dbReference>